<feature type="compositionally biased region" description="Basic and acidic residues" evidence="1">
    <location>
        <begin position="105"/>
        <end position="114"/>
    </location>
</feature>
<name>A0A2H3DQ86_ARMGA</name>
<dbReference type="Proteomes" id="UP000217790">
    <property type="component" value="Unassembled WGS sequence"/>
</dbReference>
<dbReference type="AlphaFoldDB" id="A0A2H3DQ86"/>
<dbReference type="OMA" id="CGRTEYT"/>
<reference evidence="4" key="1">
    <citation type="journal article" date="2017" name="Nat. Ecol. Evol.">
        <title>Genome expansion and lineage-specific genetic innovations in the forest pathogenic fungi Armillaria.</title>
        <authorList>
            <person name="Sipos G."/>
            <person name="Prasanna A.N."/>
            <person name="Walter M.C."/>
            <person name="O'Connor E."/>
            <person name="Balint B."/>
            <person name="Krizsan K."/>
            <person name="Kiss B."/>
            <person name="Hess J."/>
            <person name="Varga T."/>
            <person name="Slot J."/>
            <person name="Riley R."/>
            <person name="Boka B."/>
            <person name="Rigling D."/>
            <person name="Barry K."/>
            <person name="Lee J."/>
            <person name="Mihaltcheva S."/>
            <person name="LaButti K."/>
            <person name="Lipzen A."/>
            <person name="Waldron R."/>
            <person name="Moloney N.M."/>
            <person name="Sperisen C."/>
            <person name="Kredics L."/>
            <person name="Vagvoelgyi C."/>
            <person name="Patrignani A."/>
            <person name="Fitzpatrick D."/>
            <person name="Nagy I."/>
            <person name="Doyle S."/>
            <person name="Anderson J.B."/>
            <person name="Grigoriev I.V."/>
            <person name="Gueldener U."/>
            <person name="Muensterkoetter M."/>
            <person name="Nagy L.G."/>
        </authorList>
    </citation>
    <scope>NUCLEOTIDE SEQUENCE [LARGE SCALE GENOMIC DNA]</scope>
    <source>
        <strain evidence="4">Ar21-2</strain>
    </source>
</reference>
<feature type="compositionally biased region" description="Basic and acidic residues" evidence="1">
    <location>
        <begin position="61"/>
        <end position="70"/>
    </location>
</feature>
<evidence type="ECO:0000313" key="4">
    <source>
        <dbReference type="Proteomes" id="UP000217790"/>
    </source>
</evidence>
<dbReference type="OrthoDB" id="2960209at2759"/>
<evidence type="ECO:0000256" key="2">
    <source>
        <dbReference type="SAM" id="SignalP"/>
    </source>
</evidence>
<feature type="region of interest" description="Disordered" evidence="1">
    <location>
        <begin position="143"/>
        <end position="172"/>
    </location>
</feature>
<evidence type="ECO:0000313" key="3">
    <source>
        <dbReference type="EMBL" id="PBK89616.1"/>
    </source>
</evidence>
<keyword evidence="2" id="KW-0732">Signal</keyword>
<dbReference type="InParanoid" id="A0A2H3DQ86"/>
<feature type="chain" id="PRO_5013702285" evidence="2">
    <location>
        <begin position="19"/>
        <end position="172"/>
    </location>
</feature>
<evidence type="ECO:0000256" key="1">
    <source>
        <dbReference type="SAM" id="MobiDB-lite"/>
    </source>
</evidence>
<protein>
    <submittedName>
        <fullName evidence="3">Uncharacterized protein</fullName>
    </submittedName>
</protein>
<gene>
    <name evidence="3" type="ORF">ARMGADRAFT_1015219</name>
</gene>
<proteinExistence type="predicted"/>
<feature type="region of interest" description="Disordered" evidence="1">
    <location>
        <begin position="44"/>
        <end position="119"/>
    </location>
</feature>
<feature type="signal peptide" evidence="2">
    <location>
        <begin position="1"/>
        <end position="18"/>
    </location>
</feature>
<accession>A0A2H3DQ86</accession>
<sequence>MGGFFWFLIGAGTATIWSHNHRNQPGFCGRTEYTEGGRERRGFGPWGHGWHGRFDGQNQNPHRDGRRDDLDATPSPSPSPAQPPVMEGQGYITERQAYSEPPPSPDKERIRELSRQAGDAMSELSEATLDTLMSTILAAKNKLADRRIQRDLEEKRVADAAEREKRFPPRYV</sequence>
<organism evidence="3 4">
    <name type="scientific">Armillaria gallica</name>
    <name type="common">Bulbous honey fungus</name>
    <name type="synonym">Armillaria bulbosa</name>
    <dbReference type="NCBI Taxonomy" id="47427"/>
    <lineage>
        <taxon>Eukaryota</taxon>
        <taxon>Fungi</taxon>
        <taxon>Dikarya</taxon>
        <taxon>Basidiomycota</taxon>
        <taxon>Agaricomycotina</taxon>
        <taxon>Agaricomycetes</taxon>
        <taxon>Agaricomycetidae</taxon>
        <taxon>Agaricales</taxon>
        <taxon>Marasmiineae</taxon>
        <taxon>Physalacriaceae</taxon>
        <taxon>Armillaria</taxon>
    </lineage>
</organism>
<keyword evidence="4" id="KW-1185">Reference proteome</keyword>
<dbReference type="EMBL" id="KZ293668">
    <property type="protein sequence ID" value="PBK89616.1"/>
    <property type="molecule type" value="Genomic_DNA"/>
</dbReference>